<dbReference type="Gene3D" id="1.10.510.10">
    <property type="entry name" value="Transferase(Phosphotransferase) domain 1"/>
    <property type="match status" value="1"/>
</dbReference>
<evidence type="ECO:0000313" key="11">
    <source>
        <dbReference type="Proteomes" id="UP000238479"/>
    </source>
</evidence>
<comment type="caution">
    <text evidence="10">The sequence shown here is derived from an EMBL/GenBank/DDBJ whole genome shotgun (WGS) entry which is preliminary data.</text>
</comment>
<comment type="catalytic activity">
    <reaction evidence="8">
        <text>L-seryl-[protein] + ATP = O-phospho-L-seryl-[protein] + ADP + H(+)</text>
        <dbReference type="Rhea" id="RHEA:17989"/>
        <dbReference type="Rhea" id="RHEA-COMP:9863"/>
        <dbReference type="Rhea" id="RHEA-COMP:11604"/>
        <dbReference type="ChEBI" id="CHEBI:15378"/>
        <dbReference type="ChEBI" id="CHEBI:29999"/>
        <dbReference type="ChEBI" id="CHEBI:30616"/>
        <dbReference type="ChEBI" id="CHEBI:83421"/>
        <dbReference type="ChEBI" id="CHEBI:456216"/>
        <dbReference type="EC" id="2.7.11.1"/>
    </reaction>
</comment>
<protein>
    <recommendedName>
        <fullName evidence="1">non-specific serine/threonine protein kinase</fullName>
        <ecNumber evidence="1">2.7.11.1</ecNumber>
    </recommendedName>
</protein>
<sequence length="109" mass="12737">MQNGNPDRFIFWDENLRKGIEQSTLSWERRHTIIGRVAQSLDYLHTGCEQKVHHRDIKASNIMLDLDFIPRLGDFGLARTIQQSELTHHSTKEIAGLPGYNVIWLQKHF</sequence>
<dbReference type="GO" id="GO:0004674">
    <property type="term" value="F:protein serine/threonine kinase activity"/>
    <property type="evidence" value="ECO:0007669"/>
    <property type="project" value="UniProtKB-KW"/>
</dbReference>
<dbReference type="PROSITE" id="PS00108">
    <property type="entry name" value="PROTEIN_KINASE_ST"/>
    <property type="match status" value="1"/>
</dbReference>
<comment type="catalytic activity">
    <reaction evidence="7">
        <text>L-threonyl-[protein] + ATP = O-phospho-L-threonyl-[protein] + ADP + H(+)</text>
        <dbReference type="Rhea" id="RHEA:46608"/>
        <dbReference type="Rhea" id="RHEA-COMP:11060"/>
        <dbReference type="Rhea" id="RHEA-COMP:11605"/>
        <dbReference type="ChEBI" id="CHEBI:15378"/>
        <dbReference type="ChEBI" id="CHEBI:30013"/>
        <dbReference type="ChEBI" id="CHEBI:30616"/>
        <dbReference type="ChEBI" id="CHEBI:61977"/>
        <dbReference type="ChEBI" id="CHEBI:456216"/>
        <dbReference type="EC" id="2.7.11.1"/>
    </reaction>
</comment>
<evidence type="ECO:0000256" key="8">
    <source>
        <dbReference type="ARBA" id="ARBA00048679"/>
    </source>
</evidence>
<keyword evidence="2" id="KW-0723">Serine/threonine-protein kinase</keyword>
<evidence type="ECO:0000256" key="4">
    <source>
        <dbReference type="ARBA" id="ARBA00022741"/>
    </source>
</evidence>
<accession>A0A2P6RDG1</accession>
<keyword evidence="5" id="KW-0418">Kinase</keyword>
<dbReference type="FunFam" id="1.10.510.10:FF:001023">
    <property type="entry name" value="Os07g0541700 protein"/>
    <property type="match status" value="1"/>
</dbReference>
<dbReference type="PROSITE" id="PS50011">
    <property type="entry name" value="PROTEIN_KINASE_DOM"/>
    <property type="match status" value="1"/>
</dbReference>
<dbReference type="InterPro" id="IPR011009">
    <property type="entry name" value="Kinase-like_dom_sf"/>
</dbReference>
<dbReference type="Gramene" id="PRQ44456">
    <property type="protein sequence ID" value="PRQ44456"/>
    <property type="gene ID" value="RchiOBHm_Chr3g0479481"/>
</dbReference>
<evidence type="ECO:0000256" key="7">
    <source>
        <dbReference type="ARBA" id="ARBA00047899"/>
    </source>
</evidence>
<gene>
    <name evidence="10" type="ORF">RchiOBHm_Chr3g0479481</name>
</gene>
<feature type="domain" description="Protein kinase" evidence="9">
    <location>
        <begin position="1"/>
        <end position="109"/>
    </location>
</feature>
<dbReference type="EC" id="2.7.11.1" evidence="1"/>
<dbReference type="Proteomes" id="UP000238479">
    <property type="component" value="Chromosome 3"/>
</dbReference>
<dbReference type="SUPFAM" id="SSF56112">
    <property type="entry name" value="Protein kinase-like (PK-like)"/>
    <property type="match status" value="1"/>
</dbReference>
<dbReference type="AlphaFoldDB" id="A0A2P6RDG1"/>
<dbReference type="InterPro" id="IPR000719">
    <property type="entry name" value="Prot_kinase_dom"/>
</dbReference>
<evidence type="ECO:0000256" key="1">
    <source>
        <dbReference type="ARBA" id="ARBA00012513"/>
    </source>
</evidence>
<proteinExistence type="predicted"/>
<keyword evidence="6" id="KW-0067">ATP-binding</keyword>
<dbReference type="EMBL" id="PDCK01000041">
    <property type="protein sequence ID" value="PRQ44456.1"/>
    <property type="molecule type" value="Genomic_DNA"/>
</dbReference>
<dbReference type="InterPro" id="IPR008271">
    <property type="entry name" value="Ser/Thr_kinase_AS"/>
</dbReference>
<evidence type="ECO:0000256" key="2">
    <source>
        <dbReference type="ARBA" id="ARBA00022527"/>
    </source>
</evidence>
<keyword evidence="3 10" id="KW-0808">Transferase</keyword>
<dbReference type="Pfam" id="PF00069">
    <property type="entry name" value="Pkinase"/>
    <property type="match status" value="1"/>
</dbReference>
<keyword evidence="11" id="KW-1185">Reference proteome</keyword>
<reference evidence="10 11" key="1">
    <citation type="journal article" date="2018" name="Nat. Genet.">
        <title>The Rosa genome provides new insights in the design of modern roses.</title>
        <authorList>
            <person name="Bendahmane M."/>
        </authorList>
    </citation>
    <scope>NUCLEOTIDE SEQUENCE [LARGE SCALE GENOMIC DNA]</scope>
    <source>
        <strain evidence="11">cv. Old Blush</strain>
    </source>
</reference>
<dbReference type="InterPro" id="IPR050528">
    <property type="entry name" value="L-type_Lectin-RKs"/>
</dbReference>
<evidence type="ECO:0000256" key="5">
    <source>
        <dbReference type="ARBA" id="ARBA00022777"/>
    </source>
</evidence>
<evidence type="ECO:0000259" key="9">
    <source>
        <dbReference type="PROSITE" id="PS50011"/>
    </source>
</evidence>
<dbReference type="OMA" id="FIFWDEN"/>
<keyword evidence="4" id="KW-0547">Nucleotide-binding</keyword>
<dbReference type="PANTHER" id="PTHR27007">
    <property type="match status" value="1"/>
</dbReference>
<evidence type="ECO:0000256" key="3">
    <source>
        <dbReference type="ARBA" id="ARBA00022679"/>
    </source>
</evidence>
<organism evidence="10 11">
    <name type="scientific">Rosa chinensis</name>
    <name type="common">China rose</name>
    <dbReference type="NCBI Taxonomy" id="74649"/>
    <lineage>
        <taxon>Eukaryota</taxon>
        <taxon>Viridiplantae</taxon>
        <taxon>Streptophyta</taxon>
        <taxon>Embryophyta</taxon>
        <taxon>Tracheophyta</taxon>
        <taxon>Spermatophyta</taxon>
        <taxon>Magnoliopsida</taxon>
        <taxon>eudicotyledons</taxon>
        <taxon>Gunneridae</taxon>
        <taxon>Pentapetalae</taxon>
        <taxon>rosids</taxon>
        <taxon>fabids</taxon>
        <taxon>Rosales</taxon>
        <taxon>Rosaceae</taxon>
        <taxon>Rosoideae</taxon>
        <taxon>Rosoideae incertae sedis</taxon>
        <taxon>Rosa</taxon>
    </lineage>
</organism>
<name>A0A2P6RDG1_ROSCH</name>
<evidence type="ECO:0000313" key="10">
    <source>
        <dbReference type="EMBL" id="PRQ44456.1"/>
    </source>
</evidence>
<dbReference type="GO" id="GO:0005524">
    <property type="term" value="F:ATP binding"/>
    <property type="evidence" value="ECO:0007669"/>
    <property type="project" value="UniProtKB-KW"/>
</dbReference>
<evidence type="ECO:0000256" key="6">
    <source>
        <dbReference type="ARBA" id="ARBA00022840"/>
    </source>
</evidence>